<comment type="caution">
    <text evidence="2">The sequence shown here is derived from an EMBL/GenBank/DDBJ whole genome shotgun (WGS) entry which is preliminary data.</text>
</comment>
<proteinExistence type="predicted"/>
<evidence type="ECO:0008006" key="4">
    <source>
        <dbReference type="Google" id="ProtNLM"/>
    </source>
</evidence>
<evidence type="ECO:0000256" key="1">
    <source>
        <dbReference type="SAM" id="MobiDB-lite"/>
    </source>
</evidence>
<protein>
    <recommendedName>
        <fullName evidence="4">Transposase</fullName>
    </recommendedName>
</protein>
<evidence type="ECO:0000313" key="2">
    <source>
        <dbReference type="EMBL" id="TRM10611.1"/>
    </source>
</evidence>
<accession>A0A549YFE7</accession>
<dbReference type="EMBL" id="VJMZ01000001">
    <property type="protein sequence ID" value="TRM10611.1"/>
    <property type="molecule type" value="Genomic_DNA"/>
</dbReference>
<sequence>MQEQENHMFTTKYPDPPTLKPIFDEIREEARAEGEAKGQAEGQVKVKKEVALNMLRKGYAVETVVELTGLTKEEVTALESEW</sequence>
<reference evidence="2 3" key="1">
    <citation type="submission" date="2019-07" db="EMBL/GenBank/DDBJ databases">
        <title>Genomic analysis of Lentibacillus sp. NKC851-2.</title>
        <authorList>
            <person name="Oh Y.J."/>
        </authorList>
    </citation>
    <scope>NUCLEOTIDE SEQUENCE [LARGE SCALE GENOMIC DNA]</scope>
    <source>
        <strain evidence="2 3">NKC851-2</strain>
    </source>
</reference>
<keyword evidence="3" id="KW-1185">Reference proteome</keyword>
<gene>
    <name evidence="2" type="ORF">FH966_02115</name>
</gene>
<evidence type="ECO:0000313" key="3">
    <source>
        <dbReference type="Proteomes" id="UP000319280"/>
    </source>
</evidence>
<dbReference type="RefSeq" id="WP_142789895.1">
    <property type="nucleotide sequence ID" value="NZ_VJMZ01000001.1"/>
</dbReference>
<feature type="region of interest" description="Disordered" evidence="1">
    <location>
        <begin position="1"/>
        <end position="20"/>
    </location>
</feature>
<dbReference type="Proteomes" id="UP000319280">
    <property type="component" value="Unassembled WGS sequence"/>
</dbReference>
<dbReference type="AlphaFoldDB" id="A0A549YFE7"/>
<name>A0A549YFE7_9BACI</name>
<organism evidence="2 3">
    <name type="scientific">Lentibacillus cibarius</name>
    <dbReference type="NCBI Taxonomy" id="2583219"/>
    <lineage>
        <taxon>Bacteria</taxon>
        <taxon>Bacillati</taxon>
        <taxon>Bacillota</taxon>
        <taxon>Bacilli</taxon>
        <taxon>Bacillales</taxon>
        <taxon>Bacillaceae</taxon>
        <taxon>Lentibacillus</taxon>
    </lineage>
</organism>